<accession>A0A075GAB6</accession>
<dbReference type="EMBL" id="KF900608">
    <property type="protein sequence ID" value="AIF00986.1"/>
    <property type="molecule type" value="Genomic_DNA"/>
</dbReference>
<dbReference type="AlphaFoldDB" id="A0A075GAB6"/>
<keyword evidence="1" id="KW-0472">Membrane</keyword>
<feature type="transmembrane region" description="Helical" evidence="1">
    <location>
        <begin position="94"/>
        <end position="118"/>
    </location>
</feature>
<reference evidence="3" key="1">
    <citation type="journal article" date="2014" name="Genome Biol. Evol.">
        <title>Pangenome evidence for extensive interdomain horizontal transfer affecting lineage core and shell genes in uncultured planktonic thaumarchaeota and euryarchaeota.</title>
        <authorList>
            <person name="Deschamps P."/>
            <person name="Zivanovic Y."/>
            <person name="Moreira D."/>
            <person name="Rodriguez-Valera F."/>
            <person name="Lopez-Garcia P."/>
        </authorList>
    </citation>
    <scope>NUCLEOTIDE SEQUENCE</scope>
</reference>
<feature type="domain" description="Sulfatase N-terminal" evidence="2">
    <location>
        <begin position="213"/>
        <end position="476"/>
    </location>
</feature>
<dbReference type="Gene3D" id="3.40.720.10">
    <property type="entry name" value="Alkaline Phosphatase, subunit A"/>
    <property type="match status" value="1"/>
</dbReference>
<dbReference type="InterPro" id="IPR000917">
    <property type="entry name" value="Sulfatase_N"/>
</dbReference>
<sequence length="529" mass="61199">MQTYSKKFIIFHPILIALFPMVLIYYQNIHLLLLEGLILPTLFILLVATALWYGIKIILKNTIKSALLSSLYTFLFFSYGHAIIIIQSNLSQELFISIHVILLISYAVFVVLGTYYIVKTNRKFNNLTTIVNVMSITALVFVFFNIGIYNFENSDYSFQEENSNPVVLGDNFKKTPDVYYIIMDEYAPLGTLERFYDYDNSGFIKFLEESGFYVTKNSHSNYAQSATSISSALNMKYLNNLSAVVGNESKDQRFLYQMLDNNLVMRNFKSAGYKIYNFDSGAWSTRSLNIADENLCSKNQTADFRTLYQVKQTSILRAFDLFIKEPTSRIFHQEHRDRIHCQFKEITEIKQRTDKPVFVFMHVLSPHDPFVFGPNGEEVDYKFTFGPGVITPFEPTLDLALTPSEKIKAYRDQVIYLSKILRVTVDKLLENSDSPPIIIIQSDTGPDVSFSDITEEGSHVSRMSIFNAYYFPNKEYNLLYNDITPVNSFRIVFDSQFQTNYGLLEDKVFFSTYENPYTFIEITDFSIVR</sequence>
<dbReference type="Pfam" id="PF00884">
    <property type="entry name" value="Sulfatase"/>
    <property type="match status" value="1"/>
</dbReference>
<dbReference type="InterPro" id="IPR017850">
    <property type="entry name" value="Alkaline_phosphatase_core_sf"/>
</dbReference>
<keyword evidence="1" id="KW-1133">Transmembrane helix</keyword>
<evidence type="ECO:0000256" key="1">
    <source>
        <dbReference type="SAM" id="Phobius"/>
    </source>
</evidence>
<proteinExistence type="predicted"/>
<feature type="transmembrane region" description="Helical" evidence="1">
    <location>
        <begin position="7"/>
        <end position="26"/>
    </location>
</feature>
<protein>
    <recommendedName>
        <fullName evidence="2">Sulfatase N-terminal domain-containing protein</fullName>
    </recommendedName>
</protein>
<feature type="transmembrane region" description="Helical" evidence="1">
    <location>
        <begin position="32"/>
        <end position="55"/>
    </location>
</feature>
<evidence type="ECO:0000259" key="2">
    <source>
        <dbReference type="Pfam" id="PF00884"/>
    </source>
</evidence>
<organism evidence="3">
    <name type="scientific">uncultured marine thaumarchaeote KM3_13_H10</name>
    <dbReference type="NCBI Taxonomy" id="1456008"/>
    <lineage>
        <taxon>Archaea</taxon>
        <taxon>Nitrososphaerota</taxon>
        <taxon>environmental samples</taxon>
    </lineage>
</organism>
<name>A0A075GAB6_9ARCH</name>
<feature type="transmembrane region" description="Helical" evidence="1">
    <location>
        <begin position="67"/>
        <end position="88"/>
    </location>
</feature>
<evidence type="ECO:0000313" key="3">
    <source>
        <dbReference type="EMBL" id="AIF00986.1"/>
    </source>
</evidence>
<keyword evidence="1" id="KW-0812">Transmembrane</keyword>
<feature type="transmembrane region" description="Helical" evidence="1">
    <location>
        <begin position="130"/>
        <end position="151"/>
    </location>
</feature>